<feature type="compositionally biased region" description="Acidic residues" evidence="1">
    <location>
        <begin position="501"/>
        <end position="512"/>
    </location>
</feature>
<feature type="compositionally biased region" description="Basic and acidic residues" evidence="1">
    <location>
        <begin position="1094"/>
        <end position="1124"/>
    </location>
</feature>
<dbReference type="GeneID" id="9187928"/>
<organism evidence="3 4">
    <name type="scientific">Tuber melanosporum (strain Mel28)</name>
    <name type="common">Perigord black truffle</name>
    <dbReference type="NCBI Taxonomy" id="656061"/>
    <lineage>
        <taxon>Eukaryota</taxon>
        <taxon>Fungi</taxon>
        <taxon>Dikarya</taxon>
        <taxon>Ascomycota</taxon>
        <taxon>Pezizomycotina</taxon>
        <taxon>Pezizomycetes</taxon>
        <taxon>Pezizales</taxon>
        <taxon>Tuberaceae</taxon>
        <taxon>Tuber</taxon>
    </lineage>
</organism>
<dbReference type="RefSeq" id="XP_002838118.1">
    <property type="nucleotide sequence ID" value="XM_002838072.1"/>
</dbReference>
<feature type="compositionally biased region" description="Basic and acidic residues" evidence="1">
    <location>
        <begin position="626"/>
        <end position="644"/>
    </location>
</feature>
<protein>
    <submittedName>
        <fullName evidence="3">(Perigord truffle) hypothetical protein</fullName>
    </submittedName>
</protein>
<dbReference type="HOGENOM" id="CLU_254999_0_0_1"/>
<feature type="compositionally biased region" description="Polar residues" evidence="1">
    <location>
        <begin position="1290"/>
        <end position="1304"/>
    </location>
</feature>
<evidence type="ECO:0000313" key="3">
    <source>
        <dbReference type="EMBL" id="CAZ82309.1"/>
    </source>
</evidence>
<keyword evidence="2" id="KW-1133">Transmembrane helix</keyword>
<feature type="compositionally biased region" description="Basic and acidic residues" evidence="1">
    <location>
        <begin position="318"/>
        <end position="337"/>
    </location>
</feature>
<feature type="region of interest" description="Disordered" evidence="1">
    <location>
        <begin position="1094"/>
        <end position="1152"/>
    </location>
</feature>
<feature type="compositionally biased region" description="Basic and acidic residues" evidence="1">
    <location>
        <begin position="939"/>
        <end position="951"/>
    </location>
</feature>
<feature type="compositionally biased region" description="Basic and acidic residues" evidence="1">
    <location>
        <begin position="557"/>
        <end position="573"/>
    </location>
</feature>
<accession>D5GCR6</accession>
<dbReference type="OMA" id="KGTERGH"/>
<feature type="region of interest" description="Disordered" evidence="1">
    <location>
        <begin position="1171"/>
        <end position="1195"/>
    </location>
</feature>
<feature type="compositionally biased region" description="Acidic residues" evidence="1">
    <location>
        <begin position="677"/>
        <end position="686"/>
    </location>
</feature>
<feature type="compositionally biased region" description="Basic and acidic residues" evidence="1">
    <location>
        <begin position="849"/>
        <end position="869"/>
    </location>
</feature>
<feature type="compositionally biased region" description="Basic and acidic residues" evidence="1">
    <location>
        <begin position="189"/>
        <end position="200"/>
    </location>
</feature>
<dbReference type="EMBL" id="FN430120">
    <property type="protein sequence ID" value="CAZ82309.1"/>
    <property type="molecule type" value="Genomic_DNA"/>
</dbReference>
<dbReference type="KEGG" id="tml:GSTUM_00005989001"/>
<keyword evidence="2" id="KW-0472">Membrane</keyword>
<dbReference type="Proteomes" id="UP000006911">
    <property type="component" value="Unassembled WGS sequence"/>
</dbReference>
<feature type="region of interest" description="Disordered" evidence="1">
    <location>
        <begin position="297"/>
        <end position="724"/>
    </location>
</feature>
<feature type="transmembrane region" description="Helical" evidence="2">
    <location>
        <begin position="1359"/>
        <end position="1380"/>
    </location>
</feature>
<dbReference type="InParanoid" id="D5GCR6"/>
<feature type="compositionally biased region" description="Basic and acidic residues" evidence="1">
    <location>
        <begin position="147"/>
        <end position="178"/>
    </location>
</feature>
<feature type="compositionally biased region" description="Acidic residues" evidence="1">
    <location>
        <begin position="483"/>
        <end position="492"/>
    </location>
</feature>
<sequence length="1390" mass="147361">MSSAADSEYPPTVGEKACVQIFPHLLNLHLIPSPLLDHITTDSPEDSYPDLDNPAKLENTENTGTPDPEVKGEDNESVTIVEDYPSTPVSTMDSSIPALPLTGDNQGGSASLPPTPEEPEFDVSKEAEIASLPPPIEAEGRPLGGADEPKTEVKEDDKAYSEPAEGKGLVEADEKIEVPESLETGQESSEDKVVDLKTEGESLETPLGEIEEASTLEAAILELNSPEAAAAAGGGVSAAVDETPTSLDGSDLKTEVFKTAEPAGENDGESGDTPISEVAEDVIEKSVEAEKLSLDNIDPRHQDNTEAQTIQDSEFAIDEPKAEKVAYEDGKDNKVQRGYEAGEAEYPEVTEPVMSSRDPNAKATEHVPDAVMEAVIEKHEDEEVKPEAEETDTAVGSYEPKPESEEAVPAAEADPVPPPKKDSVAEGSGMAQSEAKYSEAENAPELAASSEAEETEENRPEIIEAADAEPEKENPLLDKGAEVTEESPDEVGDEPKKESEVLNEDPEEEAKEEVEPKTPKPTEAESPAVDVLLPTEPPKEDFSIYSTVDEDATGSEPAKESTEGAMEEPKPEANELVEAEPQAAGVLHVAKPSQEEDDSPLVEVGVEAEPGYTEEPEESKGLGTKYEVEEGPKSEAAEIAEPVKPELTVPDALPHTEAPRDVEISSIDVDANPQSEPTEETVDLGSEEPRALQGAGTLVPTGASEGEETTKSEPVTELGPKGVPTVIVEKTVESQPSYGEDLGPGATEGQKEAFEMRKADAEPDEVIVVEELPPPQILPVEGGTFGSAPDNLEEVSSETMNEISAEPATSPAANLAANGEDEDLAQDEPVVVSHGDAPLDDVERAEAAVEYPKLDLQEEVDEAPKGIEAEKDDELPVSPEQARMEVEGIEAAAGSSSSDKLQLFENSERAPTPEVVKEETLEESKTEESEVMAPTEVNGEAKEPISSKESEETPVAQEIAHQVEPVGETSEESVAGFPAGSGIKLNQDSHEGVTSDLTTPKDTPQVVEEDNPSEPVSVEPSETLLPVTGDAKPTTQPEASAESQLGEQMFSVSPLPDSKTFGNPIDLQPGEPIPVCLTEASVADDVKLDEEISKKFYDKAPVSEEAKVGVDPYDKTEAGKHSSEKTSPVSASPTDPRVGDVGSPAVGVPTKSIPSTFQEQVLPVEVSFTTPTSSKELCEPPVSKTEIGPAHPVEKSTEEIIKHAGTEFLDKNSSLASVIDIPDESAFSLSVGRSVSDEGDKVIAGPAPRNAPSPIHGVAAPEEHVPEVLKDTETSETPAIVVSAPPNPVAESSTAEDIQASSSEVVFDEASANKARESENTPEGVRRRKAPGPGGEVSRPTSSGTDTVSTLRHKNIMNGFWHVVLFGWLGGFGRFFGGIFSKSRLRKQRK</sequence>
<feature type="compositionally biased region" description="Low complexity" evidence="1">
    <location>
        <begin position="440"/>
        <end position="450"/>
    </location>
</feature>
<keyword evidence="4" id="KW-1185">Reference proteome</keyword>
<feature type="compositionally biased region" description="Basic and acidic residues" evidence="1">
    <location>
        <begin position="915"/>
        <end position="928"/>
    </location>
</feature>
<feature type="compositionally biased region" description="Basic and acidic residues" evidence="1">
    <location>
        <begin position="513"/>
        <end position="523"/>
    </location>
</feature>
<feature type="region of interest" description="Disordered" evidence="1">
    <location>
        <begin position="849"/>
        <end position="1047"/>
    </location>
</feature>
<feature type="compositionally biased region" description="Polar residues" evidence="1">
    <location>
        <begin position="1033"/>
        <end position="1046"/>
    </location>
</feature>
<name>D5GCR6_TUBMM</name>
<gene>
    <name evidence="3" type="ORF">GSTUM_00005989001</name>
</gene>
<evidence type="ECO:0000313" key="4">
    <source>
        <dbReference type="Proteomes" id="UP000006911"/>
    </source>
</evidence>
<feature type="region of interest" description="Disordered" evidence="1">
    <location>
        <begin position="1232"/>
        <end position="1260"/>
    </location>
</feature>
<proteinExistence type="predicted"/>
<keyword evidence="2" id="KW-0812">Transmembrane</keyword>
<evidence type="ECO:0000256" key="1">
    <source>
        <dbReference type="SAM" id="MobiDB-lite"/>
    </source>
</evidence>
<feature type="compositionally biased region" description="Basic and acidic residues" evidence="1">
    <location>
        <begin position="359"/>
        <end position="368"/>
    </location>
</feature>
<feature type="region of interest" description="Disordered" evidence="1">
    <location>
        <begin position="1282"/>
        <end position="1347"/>
    </location>
</feature>
<reference evidence="3 4" key="1">
    <citation type="journal article" date="2010" name="Nature">
        <title>Perigord black truffle genome uncovers evolutionary origins and mechanisms of symbiosis.</title>
        <authorList>
            <person name="Martin F."/>
            <person name="Kohler A."/>
            <person name="Murat C."/>
            <person name="Balestrini R."/>
            <person name="Coutinho P.M."/>
            <person name="Jaillon O."/>
            <person name="Montanini B."/>
            <person name="Morin E."/>
            <person name="Noel B."/>
            <person name="Percudani R."/>
            <person name="Porcel B."/>
            <person name="Rubini A."/>
            <person name="Amicucci A."/>
            <person name="Amselem J."/>
            <person name="Anthouard V."/>
            <person name="Arcioni S."/>
            <person name="Artiguenave F."/>
            <person name="Aury J.M."/>
            <person name="Ballario P."/>
            <person name="Bolchi A."/>
            <person name="Brenna A."/>
            <person name="Brun A."/>
            <person name="Buee M."/>
            <person name="Cantarel B."/>
            <person name="Chevalier G."/>
            <person name="Couloux A."/>
            <person name="Da Silva C."/>
            <person name="Denoeud F."/>
            <person name="Duplessis S."/>
            <person name="Ghignone S."/>
            <person name="Hilselberger B."/>
            <person name="Iotti M."/>
            <person name="Marcais B."/>
            <person name="Mello A."/>
            <person name="Miranda M."/>
            <person name="Pacioni G."/>
            <person name="Quesneville H."/>
            <person name="Riccioni C."/>
            <person name="Ruotolo R."/>
            <person name="Splivallo R."/>
            <person name="Stocchi V."/>
            <person name="Tisserant E."/>
            <person name="Viscomi A.R."/>
            <person name="Zambonelli A."/>
            <person name="Zampieri E."/>
            <person name="Henrissat B."/>
            <person name="Lebrun M.H."/>
            <person name="Paolocci F."/>
            <person name="Bonfante P."/>
            <person name="Ottonello S."/>
            <person name="Wincker P."/>
        </authorList>
    </citation>
    <scope>NUCLEOTIDE SEQUENCE [LARGE SCALE GENOMIC DNA]</scope>
    <source>
        <strain evidence="3 4">Mel28</strain>
    </source>
</reference>
<feature type="compositionally biased region" description="Basic and acidic residues" evidence="1">
    <location>
        <begin position="375"/>
        <end position="388"/>
    </location>
</feature>
<evidence type="ECO:0000256" key="2">
    <source>
        <dbReference type="SAM" id="Phobius"/>
    </source>
</evidence>
<feature type="region of interest" description="Disordered" evidence="1">
    <location>
        <begin position="40"/>
        <end position="207"/>
    </location>
</feature>
<feature type="compositionally biased region" description="Basic and acidic residues" evidence="1">
    <location>
        <begin position="469"/>
        <end position="482"/>
    </location>
</feature>